<protein>
    <submittedName>
        <fullName evidence="7">Zinc finger CCCH domain-containing 6</fullName>
    </submittedName>
</protein>
<feature type="compositionally biased region" description="Basic and acidic residues" evidence="6">
    <location>
        <begin position="393"/>
        <end position="406"/>
    </location>
</feature>
<keyword evidence="8" id="KW-1185">Reference proteome</keyword>
<name>A0A7D9HC60_PARCT</name>
<feature type="compositionally biased region" description="Basic and acidic residues" evidence="6">
    <location>
        <begin position="284"/>
        <end position="323"/>
    </location>
</feature>
<keyword evidence="3" id="KW-0677">Repeat</keyword>
<evidence type="ECO:0000256" key="1">
    <source>
        <dbReference type="ARBA" id="ARBA00022553"/>
    </source>
</evidence>
<feature type="compositionally biased region" description="Polar residues" evidence="6">
    <location>
        <begin position="127"/>
        <end position="146"/>
    </location>
</feature>
<dbReference type="PROSITE" id="PS50103">
    <property type="entry name" value="ZF_C3H1"/>
    <property type="match status" value="2"/>
</dbReference>
<dbReference type="AlphaFoldDB" id="A0A7D9HC60"/>
<evidence type="ECO:0000256" key="5">
    <source>
        <dbReference type="ARBA" id="ARBA00022833"/>
    </source>
</evidence>
<feature type="region of interest" description="Disordered" evidence="6">
    <location>
        <begin position="716"/>
        <end position="771"/>
    </location>
</feature>
<feature type="compositionally biased region" description="Basic residues" evidence="6">
    <location>
        <begin position="557"/>
        <end position="570"/>
    </location>
</feature>
<dbReference type="InterPro" id="IPR036855">
    <property type="entry name" value="Znf_CCCH_sf"/>
</dbReference>
<dbReference type="Gene3D" id="4.10.1000.10">
    <property type="entry name" value="Zinc finger, CCCH-type"/>
    <property type="match status" value="1"/>
</dbReference>
<gene>
    <name evidence="7" type="ORF">PACLA_8A073131</name>
</gene>
<organism evidence="7 8">
    <name type="scientific">Paramuricea clavata</name>
    <name type="common">Red gorgonian</name>
    <name type="synonym">Violescent sea-whip</name>
    <dbReference type="NCBI Taxonomy" id="317549"/>
    <lineage>
        <taxon>Eukaryota</taxon>
        <taxon>Metazoa</taxon>
        <taxon>Cnidaria</taxon>
        <taxon>Anthozoa</taxon>
        <taxon>Octocorallia</taxon>
        <taxon>Malacalcyonacea</taxon>
        <taxon>Plexauridae</taxon>
        <taxon>Paramuricea</taxon>
    </lineage>
</organism>
<dbReference type="PANTHER" id="PTHR13119:SF12">
    <property type="entry name" value="PROTEIN SUPPRESSOR OF SABLE"/>
    <property type="match status" value="1"/>
</dbReference>
<feature type="region of interest" description="Disordered" evidence="6">
    <location>
        <begin position="223"/>
        <end position="518"/>
    </location>
</feature>
<dbReference type="SMART" id="SM00356">
    <property type="entry name" value="ZnF_C3H1"/>
    <property type="match status" value="2"/>
</dbReference>
<keyword evidence="1" id="KW-0597">Phosphoprotein</keyword>
<feature type="compositionally biased region" description="Basic and acidic residues" evidence="6">
    <location>
        <begin position="427"/>
        <end position="439"/>
    </location>
</feature>
<accession>A0A7D9HC60</accession>
<feature type="compositionally biased region" description="Polar residues" evidence="6">
    <location>
        <begin position="267"/>
        <end position="282"/>
    </location>
</feature>
<feature type="compositionally biased region" description="Polar residues" evidence="6">
    <location>
        <begin position="230"/>
        <end position="249"/>
    </location>
</feature>
<sequence length="771" mass="86784">MDIKPEPATVRMSSHDLVINIDSENETLSKDINEKGCMNLSATDKQSNVNDSKTDIKPDIVTLNPDSSKQGNANTFVTVIKPDFVSINTDSSEAAKQDNDSKQEPTTVSPASSDLVVAIDSGAGGQRPSQSSPRQHNDILENSQVKDQFKTDVKQNPVPQSPGSPSGDLFIDMDSDTELSTRATRRAKERERYSSLTSESSSEEQKVSSFDWIRNLSEKLSNCVEKNMQEEATNSTTPPENDNTPSGNNDIRPKNTKQSGRKDNLPTAAQRQTSLVTTNTFPNKDIDVKGKNVFEEKQAGRDKKDTRVSESLKRKEFDDESRNKTGKRKQNHKGIPSTNRQQSYTGRVTRSMSHSDVESGYTDENRTSLERPQGSGHNSWKRNSPGKQQGTRHRNDQRRSSRDWQEKASNTDQNRRASFPRAQETSSKNEQRPHPSSERSRRRSPPPQRQHEPRGQHASSRERQKETNNNNQRKRSPPGNRSQGRQPSYELSKGASHGNEKRRHSPRGEERSSLERQEKSVVIVKENVGAPSLLSMLSNDTFDVTVAQQELSDQRKNNKRGGKKKKKKKPSAWFLRQIQKEKEMREKGQQPRRQVPRERLLPCLYYRGGKCSKGATCQFKHEKIKELCRFYVTRVCDKHPDGMCPRMHEEFPCTFFHTRNHCSSGNTCKYSHAPLTDETREILEKYVTEMAQRRQALDHPVINTASEQISVIAPIQENNGPSTSSNLTTAMNSNPGPSHGTNPNIVGFSTASKPGVGLNPASITPPLRKYS</sequence>
<feature type="compositionally biased region" description="Basic and acidic residues" evidence="6">
    <location>
        <begin position="449"/>
        <end position="466"/>
    </location>
</feature>
<dbReference type="InterPro" id="IPR045124">
    <property type="entry name" value="Su(sable)-like"/>
</dbReference>
<dbReference type="SUPFAM" id="SSF90229">
    <property type="entry name" value="CCCH zinc finger"/>
    <property type="match status" value="1"/>
</dbReference>
<proteinExistence type="predicted"/>
<evidence type="ECO:0000256" key="2">
    <source>
        <dbReference type="ARBA" id="ARBA00022723"/>
    </source>
</evidence>
<feature type="region of interest" description="Disordered" evidence="6">
    <location>
        <begin position="90"/>
        <end position="211"/>
    </location>
</feature>
<keyword evidence="4" id="KW-0863">Zinc-finger</keyword>
<comment type="caution">
    <text evidence="7">The sequence shown here is derived from an EMBL/GenBank/DDBJ whole genome shotgun (WGS) entry which is preliminary data.</text>
</comment>
<feature type="compositionally biased region" description="Polar residues" evidence="6">
    <location>
        <begin position="336"/>
        <end position="352"/>
    </location>
</feature>
<dbReference type="GO" id="GO:0008270">
    <property type="term" value="F:zinc ion binding"/>
    <property type="evidence" value="ECO:0007669"/>
    <property type="project" value="UniProtKB-KW"/>
</dbReference>
<evidence type="ECO:0000256" key="6">
    <source>
        <dbReference type="SAM" id="MobiDB-lite"/>
    </source>
</evidence>
<dbReference type="EMBL" id="CACRXK020000353">
    <property type="protein sequence ID" value="CAB3981099.1"/>
    <property type="molecule type" value="Genomic_DNA"/>
</dbReference>
<feature type="compositionally biased region" description="Polar residues" evidence="6">
    <location>
        <begin position="375"/>
        <end position="389"/>
    </location>
</feature>
<feature type="compositionally biased region" description="Basic and acidic residues" evidence="6">
    <location>
        <begin position="353"/>
        <end position="369"/>
    </location>
</feature>
<evidence type="ECO:0000256" key="4">
    <source>
        <dbReference type="ARBA" id="ARBA00022771"/>
    </source>
</evidence>
<keyword evidence="5" id="KW-0862">Zinc</keyword>
<dbReference type="GO" id="GO:0003723">
    <property type="term" value="F:RNA binding"/>
    <property type="evidence" value="ECO:0007669"/>
    <property type="project" value="InterPro"/>
</dbReference>
<feature type="region of interest" description="Disordered" evidence="6">
    <location>
        <begin position="549"/>
        <end position="572"/>
    </location>
</feature>
<dbReference type="OrthoDB" id="5980756at2759"/>
<feature type="compositionally biased region" description="Polar residues" evidence="6">
    <location>
        <begin position="716"/>
        <end position="752"/>
    </location>
</feature>
<dbReference type="InterPro" id="IPR000571">
    <property type="entry name" value="Znf_CCCH"/>
</dbReference>
<evidence type="ECO:0000313" key="8">
    <source>
        <dbReference type="Proteomes" id="UP001152795"/>
    </source>
</evidence>
<dbReference type="Pfam" id="PF22623">
    <property type="entry name" value="zf-CCCH_9"/>
    <property type="match status" value="1"/>
</dbReference>
<keyword evidence="2" id="KW-0479">Metal-binding</keyword>
<evidence type="ECO:0000256" key="3">
    <source>
        <dbReference type="ARBA" id="ARBA00022737"/>
    </source>
</evidence>
<feature type="compositionally biased region" description="Basic and acidic residues" evidence="6">
    <location>
        <begin position="93"/>
        <end position="103"/>
    </location>
</feature>
<dbReference type="InterPro" id="IPR054361">
    <property type="entry name" value="Znf-CCCH_ZC3H4/6/8"/>
</dbReference>
<dbReference type="Proteomes" id="UP001152795">
    <property type="component" value="Unassembled WGS sequence"/>
</dbReference>
<evidence type="ECO:0000313" key="7">
    <source>
        <dbReference type="EMBL" id="CAB3981099.1"/>
    </source>
</evidence>
<dbReference type="GO" id="GO:0005634">
    <property type="term" value="C:nucleus"/>
    <property type="evidence" value="ECO:0007669"/>
    <property type="project" value="TreeGrafter"/>
</dbReference>
<dbReference type="GO" id="GO:0045892">
    <property type="term" value="P:negative regulation of DNA-templated transcription"/>
    <property type="evidence" value="ECO:0007669"/>
    <property type="project" value="InterPro"/>
</dbReference>
<reference evidence="7" key="1">
    <citation type="submission" date="2020-04" db="EMBL/GenBank/DDBJ databases">
        <authorList>
            <person name="Alioto T."/>
            <person name="Alioto T."/>
            <person name="Gomez Garrido J."/>
        </authorList>
    </citation>
    <scope>NUCLEOTIDE SEQUENCE</scope>
    <source>
        <strain evidence="7">A484AB</strain>
    </source>
</reference>
<dbReference type="PANTHER" id="PTHR13119">
    <property type="entry name" value="ZINC FINGER CCCH DOMAIN-CONTAINING PROTEI"/>
    <property type="match status" value="1"/>
</dbReference>
<feature type="compositionally biased region" description="Basic and acidic residues" evidence="6">
    <location>
        <begin position="506"/>
        <end position="518"/>
    </location>
</feature>